<keyword evidence="1" id="KW-0812">Transmembrane</keyword>
<protein>
    <submittedName>
        <fullName evidence="2">Uncharacterized protein</fullName>
    </submittedName>
</protein>
<name>X1CE22_9ZZZZ</name>
<reference evidence="2" key="1">
    <citation type="journal article" date="2014" name="Front. Microbiol.">
        <title>High frequency of phylogenetically diverse reductive dehalogenase-homologous genes in deep subseafloor sedimentary metagenomes.</title>
        <authorList>
            <person name="Kawai M."/>
            <person name="Futagami T."/>
            <person name="Toyoda A."/>
            <person name="Takaki Y."/>
            <person name="Nishi S."/>
            <person name="Hori S."/>
            <person name="Arai W."/>
            <person name="Tsubouchi T."/>
            <person name="Morono Y."/>
            <person name="Uchiyama I."/>
            <person name="Ito T."/>
            <person name="Fujiyama A."/>
            <person name="Inagaki F."/>
            <person name="Takami H."/>
        </authorList>
    </citation>
    <scope>NUCLEOTIDE SEQUENCE</scope>
    <source>
        <strain evidence="2">Expedition CK06-06</strain>
    </source>
</reference>
<feature type="non-terminal residue" evidence="2">
    <location>
        <position position="87"/>
    </location>
</feature>
<organism evidence="2">
    <name type="scientific">marine sediment metagenome</name>
    <dbReference type="NCBI Taxonomy" id="412755"/>
    <lineage>
        <taxon>unclassified sequences</taxon>
        <taxon>metagenomes</taxon>
        <taxon>ecological metagenomes</taxon>
    </lineage>
</organism>
<sequence length="87" mass="10531">MGVSQKDFEKTVQKFVEMEDARDKLWERARNLLKEGYELEAYILILATWNFAGFRYFLKDFDLDKFQNLIDKINPLFEKIKNLTFNK</sequence>
<comment type="caution">
    <text evidence="2">The sequence shown here is derived from an EMBL/GenBank/DDBJ whole genome shotgun (WGS) entry which is preliminary data.</text>
</comment>
<gene>
    <name evidence="2" type="ORF">S01H4_38815</name>
</gene>
<keyword evidence="1" id="KW-0472">Membrane</keyword>
<accession>X1CE22</accession>
<dbReference type="EMBL" id="BART01020968">
    <property type="protein sequence ID" value="GAG94498.1"/>
    <property type="molecule type" value="Genomic_DNA"/>
</dbReference>
<dbReference type="AlphaFoldDB" id="X1CE22"/>
<evidence type="ECO:0000256" key="1">
    <source>
        <dbReference type="SAM" id="Phobius"/>
    </source>
</evidence>
<feature type="transmembrane region" description="Helical" evidence="1">
    <location>
        <begin position="41"/>
        <end position="58"/>
    </location>
</feature>
<proteinExistence type="predicted"/>
<evidence type="ECO:0000313" key="2">
    <source>
        <dbReference type="EMBL" id="GAG94498.1"/>
    </source>
</evidence>
<keyword evidence="1" id="KW-1133">Transmembrane helix</keyword>